<evidence type="ECO:0000313" key="2">
    <source>
        <dbReference type="Proteomes" id="UP000828390"/>
    </source>
</evidence>
<gene>
    <name evidence="1" type="ORF">DPMN_014533</name>
</gene>
<proteinExistence type="predicted"/>
<accession>A0A9D4N669</accession>
<protein>
    <submittedName>
        <fullName evidence="1">Uncharacterized protein</fullName>
    </submittedName>
</protein>
<evidence type="ECO:0000313" key="1">
    <source>
        <dbReference type="EMBL" id="KAH3890452.1"/>
    </source>
</evidence>
<name>A0A9D4N669_DREPO</name>
<reference evidence="1" key="2">
    <citation type="submission" date="2020-11" db="EMBL/GenBank/DDBJ databases">
        <authorList>
            <person name="McCartney M.A."/>
            <person name="Auch B."/>
            <person name="Kono T."/>
            <person name="Mallez S."/>
            <person name="Becker A."/>
            <person name="Gohl D.M."/>
            <person name="Silverstein K.A.T."/>
            <person name="Koren S."/>
            <person name="Bechman K.B."/>
            <person name="Herman A."/>
            <person name="Abrahante J.E."/>
            <person name="Garbe J."/>
        </authorList>
    </citation>
    <scope>NUCLEOTIDE SEQUENCE</scope>
    <source>
        <strain evidence="1">Duluth1</strain>
        <tissue evidence="1">Whole animal</tissue>
    </source>
</reference>
<dbReference type="EMBL" id="JAIWYP010000001">
    <property type="protein sequence ID" value="KAH3890452.1"/>
    <property type="molecule type" value="Genomic_DNA"/>
</dbReference>
<dbReference type="AlphaFoldDB" id="A0A9D4N669"/>
<sequence length="98" mass="10706">MSDTLRHCVDNPDSVLHSLDSVRTSVGTCQTPSDIRWITKTVSYTVLTGEKQSGDMSDTLRHSVDIPNSLLASLDSVRNSVGTCQTLLVILWITQTVS</sequence>
<comment type="caution">
    <text evidence="1">The sequence shown here is derived from an EMBL/GenBank/DDBJ whole genome shotgun (WGS) entry which is preliminary data.</text>
</comment>
<organism evidence="1 2">
    <name type="scientific">Dreissena polymorpha</name>
    <name type="common">Zebra mussel</name>
    <name type="synonym">Mytilus polymorpha</name>
    <dbReference type="NCBI Taxonomy" id="45954"/>
    <lineage>
        <taxon>Eukaryota</taxon>
        <taxon>Metazoa</taxon>
        <taxon>Spiralia</taxon>
        <taxon>Lophotrochozoa</taxon>
        <taxon>Mollusca</taxon>
        <taxon>Bivalvia</taxon>
        <taxon>Autobranchia</taxon>
        <taxon>Heteroconchia</taxon>
        <taxon>Euheterodonta</taxon>
        <taxon>Imparidentia</taxon>
        <taxon>Neoheterodontei</taxon>
        <taxon>Myida</taxon>
        <taxon>Dreissenoidea</taxon>
        <taxon>Dreissenidae</taxon>
        <taxon>Dreissena</taxon>
    </lineage>
</organism>
<dbReference type="Proteomes" id="UP000828390">
    <property type="component" value="Unassembled WGS sequence"/>
</dbReference>
<reference evidence="1" key="1">
    <citation type="journal article" date="2019" name="bioRxiv">
        <title>The Genome of the Zebra Mussel, Dreissena polymorpha: A Resource for Invasive Species Research.</title>
        <authorList>
            <person name="McCartney M.A."/>
            <person name="Auch B."/>
            <person name="Kono T."/>
            <person name="Mallez S."/>
            <person name="Zhang Y."/>
            <person name="Obille A."/>
            <person name="Becker A."/>
            <person name="Abrahante J.E."/>
            <person name="Garbe J."/>
            <person name="Badalamenti J.P."/>
            <person name="Herman A."/>
            <person name="Mangelson H."/>
            <person name="Liachko I."/>
            <person name="Sullivan S."/>
            <person name="Sone E.D."/>
            <person name="Koren S."/>
            <person name="Silverstein K.A.T."/>
            <person name="Beckman K.B."/>
            <person name="Gohl D.M."/>
        </authorList>
    </citation>
    <scope>NUCLEOTIDE SEQUENCE</scope>
    <source>
        <strain evidence="1">Duluth1</strain>
        <tissue evidence="1">Whole animal</tissue>
    </source>
</reference>
<keyword evidence="2" id="KW-1185">Reference proteome</keyword>